<feature type="domain" description="DUF362" evidence="1">
    <location>
        <begin position="81"/>
        <end position="297"/>
    </location>
</feature>
<dbReference type="EMBL" id="CAADRM010000046">
    <property type="protein sequence ID" value="VFU12566.1"/>
    <property type="molecule type" value="Genomic_DNA"/>
</dbReference>
<reference evidence="2" key="1">
    <citation type="submission" date="2019-03" db="EMBL/GenBank/DDBJ databases">
        <authorList>
            <person name="Hao L."/>
        </authorList>
    </citation>
    <scope>NUCLEOTIDE SEQUENCE</scope>
</reference>
<evidence type="ECO:0000313" key="2">
    <source>
        <dbReference type="EMBL" id="VFU12566.1"/>
    </source>
</evidence>
<gene>
    <name evidence="2" type="ORF">SCFA_140050</name>
</gene>
<protein>
    <recommendedName>
        <fullName evidence="1">DUF362 domain-containing protein</fullName>
    </recommendedName>
</protein>
<name>A0A485LW01_9ZZZZ</name>
<accession>A0A485LW01</accession>
<sequence length="398" mass="42844">MKRRDFLKLAAGVAAAAVSSCAEGRITAPASVHHTSARKGEATVFLAGVGRGSGEDAVRRAVRAAAEAATDFSWLSRGDSVFIKPVLNSGNPYPATTSPQAIGAMIELLRDKGAGRVVVGDMSGIEHVKLSPDKLSGSSRRLMEASGMARAVLAAGGELHFFEEAGWDAFHEEAPASPSHWKTGIMMPDILKEMDHIVLMPRCARHVLAGSTLGLKAVVGYWRTDTRLEYHREASTLQEKTAEGNTVETLRTKQRLVVAAADKILATFGPDDGYVFEPETGLVIASTSLIAHDMVSLAWLLENRQVMPSSEKDGFMDTSRMVARVGNRYVVSMLGGIGQALLSETFTKDDIRTVWDDRVLMHACRISGGVPEIVIEPVNGELHDGLRKRLTEATSLPA</sequence>
<dbReference type="PROSITE" id="PS51318">
    <property type="entry name" value="TAT"/>
    <property type="match status" value="1"/>
</dbReference>
<organism evidence="2">
    <name type="scientific">anaerobic digester metagenome</name>
    <dbReference type="NCBI Taxonomy" id="1263854"/>
    <lineage>
        <taxon>unclassified sequences</taxon>
        <taxon>metagenomes</taxon>
        <taxon>ecological metagenomes</taxon>
    </lineage>
</organism>
<dbReference type="InterPro" id="IPR006311">
    <property type="entry name" value="TAT_signal"/>
</dbReference>
<proteinExistence type="predicted"/>
<evidence type="ECO:0000259" key="1">
    <source>
        <dbReference type="Pfam" id="PF04015"/>
    </source>
</evidence>
<dbReference type="PROSITE" id="PS51257">
    <property type="entry name" value="PROKAR_LIPOPROTEIN"/>
    <property type="match status" value="1"/>
</dbReference>
<dbReference type="InterPro" id="IPR007160">
    <property type="entry name" value="DUF362"/>
</dbReference>
<dbReference type="Pfam" id="PF04015">
    <property type="entry name" value="DUF362"/>
    <property type="match status" value="1"/>
</dbReference>
<dbReference type="AlphaFoldDB" id="A0A485LW01"/>